<dbReference type="GO" id="GO:0003682">
    <property type="term" value="F:chromatin binding"/>
    <property type="evidence" value="ECO:0007669"/>
    <property type="project" value="TreeGrafter"/>
</dbReference>
<evidence type="ECO:0000256" key="2">
    <source>
        <dbReference type="ARBA" id="ARBA00023067"/>
    </source>
</evidence>
<proteinExistence type="predicted"/>
<feature type="non-terminal residue" evidence="6">
    <location>
        <position position="153"/>
    </location>
</feature>
<dbReference type="GO" id="GO:0005634">
    <property type="term" value="C:nucleus"/>
    <property type="evidence" value="ECO:0007669"/>
    <property type="project" value="TreeGrafter"/>
</dbReference>
<keyword evidence="2" id="KW-0226">DNA condensation</keyword>
<gene>
    <name evidence="6" type="ORF">EPR50_G00228410</name>
</gene>
<sequence length="153" mass="16855">EEGARAVCNCYITLAESCHLFSPRIGVRLVPGATAMESTESRFPHLLQPIRELTKNWEIDVASELNDYLDELDDMCITFDGGKTRLNFAEAALLIQGSACIYSKKVELLHSLVYQTLDYINDRNKKGNKQTAAAKGAADSAVSDHDGDDDEAE</sequence>
<organism evidence="6 7">
    <name type="scientific">Perca flavescens</name>
    <name type="common">American yellow perch</name>
    <name type="synonym">Morone flavescens</name>
    <dbReference type="NCBI Taxonomy" id="8167"/>
    <lineage>
        <taxon>Eukaryota</taxon>
        <taxon>Metazoa</taxon>
        <taxon>Chordata</taxon>
        <taxon>Craniata</taxon>
        <taxon>Vertebrata</taxon>
        <taxon>Euteleostomi</taxon>
        <taxon>Actinopterygii</taxon>
        <taxon>Neopterygii</taxon>
        <taxon>Teleostei</taxon>
        <taxon>Neoteleostei</taxon>
        <taxon>Acanthomorphata</taxon>
        <taxon>Eupercaria</taxon>
        <taxon>Perciformes</taxon>
        <taxon>Percoidei</taxon>
        <taxon>Percidae</taxon>
        <taxon>Percinae</taxon>
        <taxon>Perca</taxon>
    </lineage>
</organism>
<feature type="domain" description="Condensin II complex subunit H2 N-terminal" evidence="5">
    <location>
        <begin position="41"/>
        <end position="146"/>
    </location>
</feature>
<evidence type="ECO:0000313" key="7">
    <source>
        <dbReference type="Proteomes" id="UP000295070"/>
    </source>
</evidence>
<dbReference type="GO" id="GO:0051306">
    <property type="term" value="P:mitotic sister chromatid separation"/>
    <property type="evidence" value="ECO:0007669"/>
    <property type="project" value="TreeGrafter"/>
</dbReference>
<evidence type="ECO:0000256" key="3">
    <source>
        <dbReference type="ARBA" id="ARBA00030479"/>
    </source>
</evidence>
<evidence type="ECO:0000313" key="6">
    <source>
        <dbReference type="EMBL" id="TDG96447.1"/>
    </source>
</evidence>
<feature type="region of interest" description="Disordered" evidence="4">
    <location>
        <begin position="128"/>
        <end position="153"/>
    </location>
</feature>
<dbReference type="PANTHER" id="PTHR14324:SF3">
    <property type="entry name" value="CONDENSIN-2 COMPLEX SUBUNIT H2"/>
    <property type="match status" value="1"/>
</dbReference>
<dbReference type="STRING" id="8167.A0A484C4E7"/>
<comment type="caution">
    <text evidence="6">The sequence shown here is derived from an EMBL/GenBank/DDBJ whole genome shotgun (WGS) entry which is preliminary data.</text>
</comment>
<dbReference type="InterPro" id="IPR031739">
    <property type="entry name" value="Ncaph2"/>
</dbReference>
<dbReference type="InterPro" id="IPR009378">
    <property type="entry name" value="H2_N"/>
</dbReference>
<evidence type="ECO:0000259" key="5">
    <source>
        <dbReference type="Pfam" id="PF06278"/>
    </source>
</evidence>
<dbReference type="EMBL" id="SCKG01000023">
    <property type="protein sequence ID" value="TDG96447.1"/>
    <property type="molecule type" value="Genomic_DNA"/>
</dbReference>
<dbReference type="Proteomes" id="UP000295070">
    <property type="component" value="Chromosome 23"/>
</dbReference>
<reference evidence="6 7" key="1">
    <citation type="submission" date="2019-01" db="EMBL/GenBank/DDBJ databases">
        <title>A chromosome-scale genome assembly of the yellow perch, Perca flavescens.</title>
        <authorList>
            <person name="Feron R."/>
            <person name="Morvezen R."/>
            <person name="Bestin A."/>
            <person name="Haffray P."/>
            <person name="Klopp C."/>
            <person name="Zahm M."/>
            <person name="Cabau C."/>
            <person name="Roques C."/>
            <person name="Donnadieu C."/>
            <person name="Bouchez O."/>
            <person name="Christie M."/>
            <person name="Larson W."/>
            <person name="Guiguen Y."/>
        </authorList>
    </citation>
    <scope>NUCLEOTIDE SEQUENCE [LARGE SCALE GENOMIC DNA]</scope>
    <source>
        <strain evidence="6">YP-PL-M2</strain>
        <tissue evidence="6">Blood</tissue>
    </source>
</reference>
<name>A0A484C4E7_PERFV</name>
<dbReference type="GO" id="GO:0010032">
    <property type="term" value="P:meiotic chromosome condensation"/>
    <property type="evidence" value="ECO:0007669"/>
    <property type="project" value="TreeGrafter"/>
</dbReference>
<dbReference type="GO" id="GO:0000796">
    <property type="term" value="C:condensin complex"/>
    <property type="evidence" value="ECO:0007669"/>
    <property type="project" value="TreeGrafter"/>
</dbReference>
<keyword evidence="7" id="KW-1185">Reference proteome</keyword>
<dbReference type="AlphaFoldDB" id="A0A484C4E7"/>
<feature type="compositionally biased region" description="Low complexity" evidence="4">
    <location>
        <begin position="129"/>
        <end position="141"/>
    </location>
</feature>
<dbReference type="Pfam" id="PF06278">
    <property type="entry name" value="CNDH2_N"/>
    <property type="match status" value="1"/>
</dbReference>
<evidence type="ECO:0000256" key="4">
    <source>
        <dbReference type="SAM" id="MobiDB-lite"/>
    </source>
</evidence>
<accession>A0A484C4E7</accession>
<evidence type="ECO:0000256" key="1">
    <source>
        <dbReference type="ARBA" id="ARBA00016903"/>
    </source>
</evidence>
<protein>
    <recommendedName>
        <fullName evidence="1">Condensin-2 complex subunit H2</fullName>
    </recommendedName>
    <alternativeName>
        <fullName evidence="3">Non-SMC condensin II complex subunit H2</fullName>
    </alternativeName>
</protein>
<feature type="non-terminal residue" evidence="6">
    <location>
        <position position="1"/>
    </location>
</feature>
<dbReference type="PANTHER" id="PTHR14324">
    <property type="entry name" value="CONDENSIN-2 COMPLEX SUBUNIT H2"/>
    <property type="match status" value="1"/>
</dbReference>